<feature type="binding site" evidence="6">
    <location>
        <position position="105"/>
    </location>
    <ligand>
        <name>L-glutamine</name>
        <dbReference type="ChEBI" id="CHEBI:58359"/>
    </ligand>
</feature>
<feature type="binding site" evidence="6">
    <location>
        <begin position="46"/>
        <end position="48"/>
    </location>
    <ligand>
        <name>L-glutamine</name>
        <dbReference type="ChEBI" id="CHEBI:58359"/>
    </ligand>
</feature>
<evidence type="ECO:0000256" key="5">
    <source>
        <dbReference type="ARBA" id="ARBA00049534"/>
    </source>
</evidence>
<keyword evidence="2 6" id="KW-0378">Hydrolase</keyword>
<sequence>MLIGVVAIQGDFAEHIEMLRRLGVEAKKVRLPQDLEGVDGVIIPGGESTTLGIVGSRYGLLDALRERILDGLPVFGTCAGAIVLAKTILESDQPRIGVMDIVVNRNAYGRQKDSFEADIFVPKLGEVPVRGVFIRAPVIEAVGEGVEVLAELDGKPVFVRQGNTIATTFHPELTDDTRIHRYFLRICQKA</sequence>
<gene>
    <name evidence="6" type="primary">pdxT</name>
    <name evidence="7" type="ORF">M2350_002322</name>
</gene>
<feature type="active site" description="Charge relay system" evidence="6">
    <location>
        <position position="172"/>
    </location>
</feature>
<dbReference type="PANTHER" id="PTHR31559">
    <property type="entry name" value="PYRIDOXAL 5'-PHOSPHATE SYNTHASE SUBUNIT SNO"/>
    <property type="match status" value="1"/>
</dbReference>
<evidence type="ECO:0000256" key="6">
    <source>
        <dbReference type="HAMAP-Rule" id="MF_01615"/>
    </source>
</evidence>
<keyword evidence="3 6" id="KW-0315">Glutamine amidotransferase</keyword>
<comment type="catalytic activity">
    <reaction evidence="5 6">
        <text>L-glutamine + H2O = L-glutamate + NH4(+)</text>
        <dbReference type="Rhea" id="RHEA:15889"/>
        <dbReference type="ChEBI" id="CHEBI:15377"/>
        <dbReference type="ChEBI" id="CHEBI:28938"/>
        <dbReference type="ChEBI" id="CHEBI:29985"/>
        <dbReference type="ChEBI" id="CHEBI:58359"/>
        <dbReference type="EC" id="3.5.1.2"/>
    </reaction>
</comment>
<evidence type="ECO:0000313" key="7">
    <source>
        <dbReference type="EMBL" id="MCS3919905.1"/>
    </source>
</evidence>
<name>A0ABT2EPX1_9BACT</name>
<dbReference type="EC" id="4.3.3.6" evidence="6"/>
<dbReference type="Pfam" id="PF01174">
    <property type="entry name" value="SNO"/>
    <property type="match status" value="1"/>
</dbReference>
<keyword evidence="8" id="KW-1185">Reference proteome</keyword>
<comment type="pathway">
    <text evidence="6">Cofactor biosynthesis; pyridoxal 5'-phosphate biosynthesis.</text>
</comment>
<dbReference type="Proteomes" id="UP001204798">
    <property type="component" value="Unassembled WGS sequence"/>
</dbReference>
<dbReference type="Gene3D" id="3.40.50.880">
    <property type="match status" value="1"/>
</dbReference>
<dbReference type="RefSeq" id="WP_259096845.1">
    <property type="nucleotide sequence ID" value="NZ_CP130454.1"/>
</dbReference>
<evidence type="ECO:0000256" key="4">
    <source>
        <dbReference type="ARBA" id="ARBA00023239"/>
    </source>
</evidence>
<dbReference type="PIRSF" id="PIRSF005639">
    <property type="entry name" value="Glut_amidoT_SNO"/>
    <property type="match status" value="1"/>
</dbReference>
<dbReference type="InterPro" id="IPR002161">
    <property type="entry name" value="PdxT/SNO"/>
</dbReference>
<dbReference type="CDD" id="cd01749">
    <property type="entry name" value="GATase1_PB"/>
    <property type="match status" value="1"/>
</dbReference>
<dbReference type="HAMAP" id="MF_01615">
    <property type="entry name" value="PdxT"/>
    <property type="match status" value="1"/>
</dbReference>
<dbReference type="InterPro" id="IPR021196">
    <property type="entry name" value="PdxT/SNO_CS"/>
</dbReference>
<comment type="catalytic activity">
    <reaction evidence="6">
        <text>aldehydo-D-ribose 5-phosphate + D-glyceraldehyde 3-phosphate + L-glutamine = pyridoxal 5'-phosphate + L-glutamate + phosphate + 3 H2O + H(+)</text>
        <dbReference type="Rhea" id="RHEA:31507"/>
        <dbReference type="ChEBI" id="CHEBI:15377"/>
        <dbReference type="ChEBI" id="CHEBI:15378"/>
        <dbReference type="ChEBI" id="CHEBI:29985"/>
        <dbReference type="ChEBI" id="CHEBI:43474"/>
        <dbReference type="ChEBI" id="CHEBI:58273"/>
        <dbReference type="ChEBI" id="CHEBI:58359"/>
        <dbReference type="ChEBI" id="CHEBI:59776"/>
        <dbReference type="ChEBI" id="CHEBI:597326"/>
        <dbReference type="EC" id="4.3.3.6"/>
    </reaction>
</comment>
<dbReference type="SUPFAM" id="SSF52317">
    <property type="entry name" value="Class I glutamine amidotransferase-like"/>
    <property type="match status" value="1"/>
</dbReference>
<comment type="similarity">
    <text evidence="1 6">Belongs to the glutaminase PdxT/SNO family.</text>
</comment>
<comment type="subunit">
    <text evidence="6">In the presence of PdxS, forms a dodecamer of heterodimers. Only shows activity in the heterodimer.</text>
</comment>
<dbReference type="InterPro" id="IPR029062">
    <property type="entry name" value="Class_I_gatase-like"/>
</dbReference>
<comment type="caution">
    <text evidence="7">The sequence shown here is derived from an EMBL/GenBank/DDBJ whole genome shotgun (WGS) entry which is preliminary data.</text>
</comment>
<dbReference type="PROSITE" id="PS01236">
    <property type="entry name" value="PDXT_SNO_1"/>
    <property type="match status" value="1"/>
</dbReference>
<evidence type="ECO:0000256" key="2">
    <source>
        <dbReference type="ARBA" id="ARBA00022801"/>
    </source>
</evidence>
<feature type="binding site" evidence="6">
    <location>
        <begin position="134"/>
        <end position="135"/>
    </location>
    <ligand>
        <name>L-glutamine</name>
        <dbReference type="ChEBI" id="CHEBI:58359"/>
    </ligand>
</feature>
<dbReference type="PROSITE" id="PS51274">
    <property type="entry name" value="GATASE_COBBQ"/>
    <property type="match status" value="1"/>
</dbReference>
<reference evidence="7 8" key="1">
    <citation type="submission" date="2022-08" db="EMBL/GenBank/DDBJ databases">
        <title>Bacterial and archaeal communities from various locations to study Microbial Dark Matter (Phase II).</title>
        <authorList>
            <person name="Stepanauskas R."/>
        </authorList>
    </citation>
    <scope>NUCLEOTIDE SEQUENCE [LARGE SCALE GENOMIC DNA]</scope>
    <source>
        <strain evidence="7 8">PD1</strain>
    </source>
</reference>
<dbReference type="GO" id="GO:0036381">
    <property type="term" value="F:pyridoxal 5'-phosphate synthase (glutamine hydrolysing) activity"/>
    <property type="evidence" value="ECO:0007669"/>
    <property type="project" value="UniProtKB-EC"/>
</dbReference>
<proteinExistence type="inferred from homology"/>
<organism evidence="7 8">
    <name type="scientific">Candidatus Fervidibacter sacchari</name>
    <dbReference type="NCBI Taxonomy" id="1448929"/>
    <lineage>
        <taxon>Bacteria</taxon>
        <taxon>Candidatus Fervidibacterota</taxon>
        <taxon>Candidatus Fervidibacter</taxon>
    </lineage>
</organism>
<feature type="active site" description="Charge relay system" evidence="6">
    <location>
        <position position="170"/>
    </location>
</feature>
<comment type="function">
    <text evidence="6">Catalyzes the hydrolysis of glutamine to glutamate and ammonia as part of the biosynthesis of pyridoxal 5'-phosphate. The resulting ammonia molecule is channeled to the active site of PdxS.</text>
</comment>
<evidence type="ECO:0000256" key="1">
    <source>
        <dbReference type="ARBA" id="ARBA00008345"/>
    </source>
</evidence>
<accession>A0ABT2EPX1</accession>
<dbReference type="EMBL" id="JANUCP010000004">
    <property type="protein sequence ID" value="MCS3919905.1"/>
    <property type="molecule type" value="Genomic_DNA"/>
</dbReference>
<dbReference type="NCBIfam" id="TIGR03800">
    <property type="entry name" value="PLP_synth_Pdx2"/>
    <property type="match status" value="1"/>
</dbReference>
<dbReference type="EC" id="3.5.1.2" evidence="6"/>
<protein>
    <recommendedName>
        <fullName evidence="6">Pyridoxal 5'-phosphate synthase subunit PdxT</fullName>
        <ecNumber evidence="6">4.3.3.6</ecNumber>
    </recommendedName>
    <alternativeName>
        <fullName evidence="6">Pdx2</fullName>
    </alternativeName>
    <alternativeName>
        <fullName evidence="6">Pyridoxal 5'-phosphate synthase glutaminase subunit</fullName>
        <ecNumber evidence="6">3.5.1.2</ecNumber>
    </alternativeName>
</protein>
<dbReference type="PROSITE" id="PS51130">
    <property type="entry name" value="PDXT_SNO_2"/>
    <property type="match status" value="1"/>
</dbReference>
<evidence type="ECO:0000313" key="8">
    <source>
        <dbReference type="Proteomes" id="UP001204798"/>
    </source>
</evidence>
<keyword evidence="4 6" id="KW-0456">Lyase</keyword>
<dbReference type="PROSITE" id="PS51273">
    <property type="entry name" value="GATASE_TYPE_1"/>
    <property type="match status" value="1"/>
</dbReference>
<evidence type="ECO:0000256" key="3">
    <source>
        <dbReference type="ARBA" id="ARBA00022962"/>
    </source>
</evidence>
<feature type="active site" description="Nucleophile" evidence="6">
    <location>
        <position position="78"/>
    </location>
</feature>
<dbReference type="PANTHER" id="PTHR31559:SF0">
    <property type="entry name" value="PYRIDOXAL 5'-PHOSPHATE SYNTHASE SUBUNIT SNO1-RELATED"/>
    <property type="match status" value="1"/>
</dbReference>
<keyword evidence="6" id="KW-0663">Pyridoxal phosphate</keyword>